<keyword evidence="2 5" id="KW-0812">Transmembrane</keyword>
<dbReference type="AlphaFoldDB" id="A0A8S1EXF4"/>
<evidence type="ECO:0000259" key="6">
    <source>
        <dbReference type="PROSITE" id="PS50262"/>
    </source>
</evidence>
<accession>A0A8S1EXF4</accession>
<evidence type="ECO:0000256" key="4">
    <source>
        <dbReference type="ARBA" id="ARBA00023136"/>
    </source>
</evidence>
<keyword evidence="8" id="KW-1185">Reference proteome</keyword>
<dbReference type="OrthoDB" id="5791152at2759"/>
<dbReference type="InterPro" id="IPR017452">
    <property type="entry name" value="GPCR_Rhodpsn_7TM"/>
</dbReference>
<organism evidence="7 8">
    <name type="scientific">Caenorhabditis bovis</name>
    <dbReference type="NCBI Taxonomy" id="2654633"/>
    <lineage>
        <taxon>Eukaryota</taxon>
        <taxon>Metazoa</taxon>
        <taxon>Ecdysozoa</taxon>
        <taxon>Nematoda</taxon>
        <taxon>Chromadorea</taxon>
        <taxon>Rhabditida</taxon>
        <taxon>Rhabditina</taxon>
        <taxon>Rhabditomorpha</taxon>
        <taxon>Rhabditoidea</taxon>
        <taxon>Rhabditidae</taxon>
        <taxon>Peloderinae</taxon>
        <taxon>Caenorhabditis</taxon>
    </lineage>
</organism>
<dbReference type="EMBL" id="CADEPM010000004">
    <property type="protein sequence ID" value="CAB3404214.1"/>
    <property type="molecule type" value="Genomic_DNA"/>
</dbReference>
<protein>
    <recommendedName>
        <fullName evidence="6">G-protein coupled receptors family 1 profile domain-containing protein</fullName>
    </recommendedName>
</protein>
<comment type="subcellular location">
    <subcellularLocation>
        <location evidence="1">Membrane</location>
    </subcellularLocation>
</comment>
<comment type="caution">
    <text evidence="7">The sequence shown here is derived from an EMBL/GenBank/DDBJ whole genome shotgun (WGS) entry which is preliminary data.</text>
</comment>
<dbReference type="GO" id="GO:0016020">
    <property type="term" value="C:membrane"/>
    <property type="evidence" value="ECO:0007669"/>
    <property type="project" value="UniProtKB-SubCell"/>
</dbReference>
<evidence type="ECO:0000313" key="7">
    <source>
        <dbReference type="EMBL" id="CAB3404214.1"/>
    </source>
</evidence>
<dbReference type="Proteomes" id="UP000494206">
    <property type="component" value="Unassembled WGS sequence"/>
</dbReference>
<evidence type="ECO:0000256" key="3">
    <source>
        <dbReference type="ARBA" id="ARBA00022989"/>
    </source>
</evidence>
<dbReference type="PANTHER" id="PTHR46709">
    <property type="entry name" value="PROTEIN CBG23488-RELATED"/>
    <property type="match status" value="1"/>
</dbReference>
<evidence type="ECO:0000256" key="2">
    <source>
        <dbReference type="ARBA" id="ARBA00022692"/>
    </source>
</evidence>
<name>A0A8S1EXF4_9PELO</name>
<dbReference type="SUPFAM" id="SSF81321">
    <property type="entry name" value="Family A G protein-coupled receptor-like"/>
    <property type="match status" value="1"/>
</dbReference>
<feature type="transmembrane region" description="Helical" evidence="5">
    <location>
        <begin position="102"/>
        <end position="129"/>
    </location>
</feature>
<dbReference type="Gene3D" id="1.20.1070.10">
    <property type="entry name" value="Rhodopsin 7-helix transmembrane proteins"/>
    <property type="match status" value="1"/>
</dbReference>
<evidence type="ECO:0000313" key="8">
    <source>
        <dbReference type="Proteomes" id="UP000494206"/>
    </source>
</evidence>
<feature type="transmembrane region" description="Helical" evidence="5">
    <location>
        <begin position="204"/>
        <end position="224"/>
    </location>
</feature>
<feature type="transmembrane region" description="Helical" evidence="5">
    <location>
        <begin position="30"/>
        <end position="51"/>
    </location>
</feature>
<evidence type="ECO:0000256" key="5">
    <source>
        <dbReference type="SAM" id="Phobius"/>
    </source>
</evidence>
<feature type="transmembrane region" description="Helical" evidence="5">
    <location>
        <begin position="150"/>
        <end position="173"/>
    </location>
</feature>
<dbReference type="PROSITE" id="PS50262">
    <property type="entry name" value="G_PROTEIN_RECEP_F1_2"/>
    <property type="match status" value="1"/>
</dbReference>
<proteinExistence type="predicted"/>
<gene>
    <name evidence="7" type="ORF">CBOVIS_LOCUS6588</name>
</gene>
<keyword evidence="3 5" id="KW-1133">Transmembrane helix</keyword>
<feature type="transmembrane region" description="Helical" evidence="5">
    <location>
        <begin position="256"/>
        <end position="280"/>
    </location>
</feature>
<feature type="domain" description="G-protein coupled receptors family 1 profile" evidence="6">
    <location>
        <begin position="37"/>
        <end position="316"/>
    </location>
</feature>
<feature type="transmembrane region" description="Helical" evidence="5">
    <location>
        <begin position="63"/>
        <end position="82"/>
    </location>
</feature>
<feature type="transmembrane region" description="Helical" evidence="5">
    <location>
        <begin position="300"/>
        <end position="319"/>
    </location>
</feature>
<dbReference type="CDD" id="cd14978">
    <property type="entry name" value="7tmA_FMRFamide_R-like"/>
    <property type="match status" value="1"/>
</dbReference>
<evidence type="ECO:0000256" key="1">
    <source>
        <dbReference type="ARBA" id="ARBA00004370"/>
    </source>
</evidence>
<dbReference type="PANTHER" id="PTHR46709:SF5">
    <property type="entry name" value="G-PROTEIN COUPLED RECEPTORS FAMILY 1 PROFILE DOMAIN-CONTAINING PROTEIN"/>
    <property type="match status" value="1"/>
</dbReference>
<keyword evidence="4 5" id="KW-0472">Membrane</keyword>
<reference evidence="7 8" key="1">
    <citation type="submission" date="2020-04" db="EMBL/GenBank/DDBJ databases">
        <authorList>
            <person name="Laetsch R D."/>
            <person name="Stevens L."/>
            <person name="Kumar S."/>
            <person name="Blaxter L. M."/>
        </authorList>
    </citation>
    <scope>NUCLEOTIDE SEQUENCE [LARGE SCALE GENOMIC DNA]</scope>
</reference>
<sequence length="410" mass="47112">MEILEDSGNATDSAGNDSDACYVQSLDRRWYLVAVAGTSLSVISIFTNIVIAKVLFSSKHAHFYFLALLAISDAFLSLNYGPVIAMEIINDRLQLRWLNDLYLVYVGPLLALCQTSMTFSTYLIILATIERFLITQRSKCLGAFRRCRRISAFLVFVLSLLLRGPILFEMVIVQRPECEGRFNEYYPMLDKIVETFWYGTIYRFYIRNIMTVMVPFVSLAILNYKIVKTLRMQQRSAQMFRLLSSDHKSKIRSATLLMVFVVCSYLTANILNVMITLWEYVSFDSTQDTYFDIYETCADVVSVLYIFVCATRLFVYYLCNQEIRDAIKHLVCHSATPPRKQEYVTVTRCFDSSRQIGTEIDAVAIAIARRLMSNDLICSSKPTETLVISNDHAEDPDCEYEDEEEVPHMV</sequence>